<sequence>MKPHRVPKWVQRFFPQRIWEGAGGIRQVYLTFDDGPVPGITDFVLDELAKRGQQATFFMVGDNVRKHVSLAQEVLQAGHQIGNHTFHHLHGLKASTKSYFENVKACDQIFEEKLELRTPLFRPPYGMMSPWQVKALQKEKEIVMWTLLTGDYDRSISPRVVLNDSIRKTSEACIIVFHDQQKTDGHLQKILPGYLDFLEGEGFKTGIL</sequence>
<dbReference type="GO" id="GO:0016787">
    <property type="term" value="F:hydrolase activity"/>
    <property type="evidence" value="ECO:0007669"/>
    <property type="project" value="UniProtKB-KW"/>
</dbReference>
<dbReference type="InterPro" id="IPR011330">
    <property type="entry name" value="Glyco_hydro/deAcase_b/a-brl"/>
</dbReference>
<dbReference type="PROSITE" id="PS51677">
    <property type="entry name" value="NODB"/>
    <property type="match status" value="1"/>
</dbReference>
<keyword evidence="2 4" id="KW-0378">Hydrolase</keyword>
<dbReference type="EC" id="3.-.-.-" evidence="4"/>
<name>A0ABW0BWV1_9BACT</name>
<reference evidence="5" key="1">
    <citation type="journal article" date="2019" name="Int. J. Syst. Evol. Microbiol.">
        <title>The Global Catalogue of Microorganisms (GCM) 10K type strain sequencing project: providing services to taxonomists for standard genome sequencing and annotation.</title>
        <authorList>
            <consortium name="The Broad Institute Genomics Platform"/>
            <consortium name="The Broad Institute Genome Sequencing Center for Infectious Disease"/>
            <person name="Wu L."/>
            <person name="Ma J."/>
        </authorList>
    </citation>
    <scope>NUCLEOTIDE SEQUENCE [LARGE SCALE GENOMIC DNA]</scope>
    <source>
        <strain evidence="5">CGMCC 1.7030</strain>
    </source>
</reference>
<evidence type="ECO:0000256" key="1">
    <source>
        <dbReference type="ARBA" id="ARBA00022723"/>
    </source>
</evidence>
<dbReference type="Proteomes" id="UP001596163">
    <property type="component" value="Unassembled WGS sequence"/>
</dbReference>
<evidence type="ECO:0000313" key="5">
    <source>
        <dbReference type="Proteomes" id="UP001596163"/>
    </source>
</evidence>
<keyword evidence="1" id="KW-0479">Metal-binding</keyword>
<evidence type="ECO:0000313" key="4">
    <source>
        <dbReference type="EMBL" id="MFC5192031.1"/>
    </source>
</evidence>
<feature type="domain" description="NodB homology" evidence="3">
    <location>
        <begin position="26"/>
        <end position="208"/>
    </location>
</feature>
<dbReference type="Gene3D" id="3.20.20.370">
    <property type="entry name" value="Glycoside hydrolase/deacetylase"/>
    <property type="match status" value="1"/>
</dbReference>
<organism evidence="4 5">
    <name type="scientific">Algoriphagus aquatilis</name>
    <dbReference type="NCBI Taxonomy" id="490186"/>
    <lineage>
        <taxon>Bacteria</taxon>
        <taxon>Pseudomonadati</taxon>
        <taxon>Bacteroidota</taxon>
        <taxon>Cytophagia</taxon>
        <taxon>Cytophagales</taxon>
        <taxon>Cyclobacteriaceae</taxon>
        <taxon>Algoriphagus</taxon>
    </lineage>
</organism>
<dbReference type="EMBL" id="JBHSKS010000006">
    <property type="protein sequence ID" value="MFC5192031.1"/>
    <property type="molecule type" value="Genomic_DNA"/>
</dbReference>
<evidence type="ECO:0000259" key="3">
    <source>
        <dbReference type="PROSITE" id="PS51677"/>
    </source>
</evidence>
<dbReference type="InterPro" id="IPR002509">
    <property type="entry name" value="NODB_dom"/>
</dbReference>
<gene>
    <name evidence="4" type="ORF">ACFPIK_09645</name>
</gene>
<accession>A0ABW0BWV1</accession>
<proteinExistence type="predicted"/>
<comment type="caution">
    <text evidence="4">The sequence shown here is derived from an EMBL/GenBank/DDBJ whole genome shotgun (WGS) entry which is preliminary data.</text>
</comment>
<keyword evidence="5" id="KW-1185">Reference proteome</keyword>
<dbReference type="InterPro" id="IPR050248">
    <property type="entry name" value="Polysacc_deacetylase_ArnD"/>
</dbReference>
<dbReference type="CDD" id="cd10917">
    <property type="entry name" value="CE4_NodB_like_6s_7s"/>
    <property type="match status" value="1"/>
</dbReference>
<dbReference type="RefSeq" id="WP_377914645.1">
    <property type="nucleotide sequence ID" value="NZ_JBHSKS010000006.1"/>
</dbReference>
<protein>
    <submittedName>
        <fullName evidence="4">Polysaccharide deacetylase family protein</fullName>
        <ecNumber evidence="4">3.-.-.-</ecNumber>
    </submittedName>
</protein>
<evidence type="ECO:0000256" key="2">
    <source>
        <dbReference type="ARBA" id="ARBA00022801"/>
    </source>
</evidence>
<dbReference type="PANTHER" id="PTHR10587">
    <property type="entry name" value="GLYCOSYL TRANSFERASE-RELATED"/>
    <property type="match status" value="1"/>
</dbReference>
<dbReference type="SUPFAM" id="SSF88713">
    <property type="entry name" value="Glycoside hydrolase/deacetylase"/>
    <property type="match status" value="1"/>
</dbReference>
<dbReference type="PANTHER" id="PTHR10587:SF133">
    <property type="entry name" value="CHITIN DEACETYLASE 1-RELATED"/>
    <property type="match status" value="1"/>
</dbReference>
<dbReference type="Pfam" id="PF01522">
    <property type="entry name" value="Polysacc_deac_1"/>
    <property type="match status" value="1"/>
</dbReference>